<evidence type="ECO:0000313" key="5">
    <source>
        <dbReference type="Proteomes" id="UP000297527"/>
    </source>
</evidence>
<dbReference type="PANTHER" id="PTHR43439">
    <property type="entry name" value="PHENYLACETATE-COENZYME A LIGASE"/>
    <property type="match status" value="1"/>
</dbReference>
<gene>
    <name evidence="4" type="ORF">BCON_0161g00270</name>
</gene>
<keyword evidence="2" id="KW-0597">Phosphoprotein</keyword>
<sequence length="545" mass="61120">MPTFQFSENATLPQPLFPHRKQLLNHIIDGLAQVRPESTWAKIPKDSLSYDAGYRKVTYKLMANAINGMAWWLKNELGESKTFETLAYFGTWDPRYIIMLLAAVKAGYKMIFPSPSYPIGGLTKLLDRLECKIILTSKHFDIADKLSHENHRSIHEIPSLTKLLDEVYSHYPFDKTFESARSEPLVVVHTSGTTGIPKPLVYTHDWVASWIQQNQLIAPEGYSSLEHLCHGIEICSVAPANHASSLYPNLFAAIPNQITVLFPLPDSPVTFDTAMEMIRHNSPDLILAPAHVLDGIASDMKYIEEVSAKVSMISFGGGPLSKPTGDILTNHFRVFGMYGTSEIGTVHKIVPRGPWNTKSWNSWKPHPKDNMQFRRLQDDNYEAVVIRNVEFEEEQAVFKLFPALQEYPTRDMFCPDSHREGFWTYQGRVDDLVILSNGGTVNPLGYEQIISSAPFVKSAIMCGTGKPQPALLVELLGISLSSSGILEDLFTLVDECNNEFPPQTSISKSHIITTSIDKPLPRSAKGSIQRAPALELYRAEIDQLY</sequence>
<reference evidence="4 5" key="1">
    <citation type="submission" date="2017-12" db="EMBL/GenBank/DDBJ databases">
        <title>Comparative genomics of Botrytis spp.</title>
        <authorList>
            <person name="Valero-Jimenez C.A."/>
            <person name="Tapia P."/>
            <person name="Veloso J."/>
            <person name="Silva-Moreno E."/>
            <person name="Staats M."/>
            <person name="Valdes J.H."/>
            <person name="Van Kan J.A.L."/>
        </authorList>
    </citation>
    <scope>NUCLEOTIDE SEQUENCE [LARGE SCALE GENOMIC DNA]</scope>
    <source>
        <strain evidence="4 5">MUCL11595</strain>
    </source>
</reference>
<protein>
    <recommendedName>
        <fullName evidence="3">AMP-dependent synthetase/ligase domain-containing protein</fullName>
    </recommendedName>
</protein>
<dbReference type="PANTHER" id="PTHR43439:SF2">
    <property type="entry name" value="ENZYME, PUTATIVE (JCVI)-RELATED"/>
    <property type="match status" value="1"/>
</dbReference>
<evidence type="ECO:0000256" key="2">
    <source>
        <dbReference type="ARBA" id="ARBA00022553"/>
    </source>
</evidence>
<dbReference type="Proteomes" id="UP000297527">
    <property type="component" value="Unassembled WGS sequence"/>
</dbReference>
<feature type="domain" description="AMP-dependent synthetase/ligase" evidence="3">
    <location>
        <begin position="46"/>
        <end position="352"/>
    </location>
</feature>
<evidence type="ECO:0000256" key="1">
    <source>
        <dbReference type="ARBA" id="ARBA00022450"/>
    </source>
</evidence>
<dbReference type="EMBL" id="PQXN01000161">
    <property type="protein sequence ID" value="TGO51454.1"/>
    <property type="molecule type" value="Genomic_DNA"/>
</dbReference>
<keyword evidence="1" id="KW-0596">Phosphopantetheine</keyword>
<dbReference type="PROSITE" id="PS00455">
    <property type="entry name" value="AMP_BINDING"/>
    <property type="match status" value="1"/>
</dbReference>
<dbReference type="InterPro" id="IPR000873">
    <property type="entry name" value="AMP-dep_synth/lig_dom"/>
</dbReference>
<proteinExistence type="predicted"/>
<dbReference type="Pfam" id="PF23562">
    <property type="entry name" value="AMP-binding_C_3"/>
    <property type="match status" value="1"/>
</dbReference>
<dbReference type="Pfam" id="PF00501">
    <property type="entry name" value="AMP-binding"/>
    <property type="match status" value="1"/>
</dbReference>
<organism evidence="4 5">
    <name type="scientific">Botryotinia convoluta</name>
    <dbReference type="NCBI Taxonomy" id="54673"/>
    <lineage>
        <taxon>Eukaryota</taxon>
        <taxon>Fungi</taxon>
        <taxon>Dikarya</taxon>
        <taxon>Ascomycota</taxon>
        <taxon>Pezizomycotina</taxon>
        <taxon>Leotiomycetes</taxon>
        <taxon>Helotiales</taxon>
        <taxon>Sclerotiniaceae</taxon>
        <taxon>Botryotinia</taxon>
    </lineage>
</organism>
<dbReference type="SUPFAM" id="SSF56801">
    <property type="entry name" value="Acetyl-CoA synthetase-like"/>
    <property type="match status" value="1"/>
</dbReference>
<dbReference type="InterPro" id="IPR051414">
    <property type="entry name" value="Adenylate-forming_Reductase"/>
</dbReference>
<dbReference type="Gene3D" id="3.40.50.12780">
    <property type="entry name" value="N-terminal domain of ligase-like"/>
    <property type="match status" value="1"/>
</dbReference>
<evidence type="ECO:0000313" key="4">
    <source>
        <dbReference type="EMBL" id="TGO51454.1"/>
    </source>
</evidence>
<accession>A0A4Z1HRL3</accession>
<dbReference type="InterPro" id="IPR042099">
    <property type="entry name" value="ANL_N_sf"/>
</dbReference>
<dbReference type="InterPro" id="IPR020845">
    <property type="entry name" value="AMP-binding_CS"/>
</dbReference>
<comment type="caution">
    <text evidence="4">The sequence shown here is derived from an EMBL/GenBank/DDBJ whole genome shotgun (WGS) entry which is preliminary data.</text>
</comment>
<dbReference type="OrthoDB" id="429813at2759"/>
<name>A0A4Z1HRL3_9HELO</name>
<keyword evidence="5" id="KW-1185">Reference proteome</keyword>
<dbReference type="AlphaFoldDB" id="A0A4Z1HRL3"/>
<evidence type="ECO:0000259" key="3">
    <source>
        <dbReference type="Pfam" id="PF00501"/>
    </source>
</evidence>